<comment type="subcellular location">
    <subcellularLocation>
        <location evidence="1">Membrane</location>
        <topology evidence="1">Multi-pass membrane protein</topology>
    </subcellularLocation>
</comment>
<dbReference type="Proteomes" id="UP001243989">
    <property type="component" value="Unassembled WGS sequence"/>
</dbReference>
<accession>A0AAI9ZGE6</accession>
<protein>
    <submittedName>
        <fullName evidence="8">Uncharacterized protein</fullName>
    </submittedName>
</protein>
<dbReference type="GeneID" id="85479966"/>
<name>A0AAI9ZGE6_9PEZI</name>
<dbReference type="EMBL" id="JAHMHQ010000025">
    <property type="protein sequence ID" value="KAK1624113.1"/>
    <property type="molecule type" value="Genomic_DNA"/>
</dbReference>
<feature type="transmembrane region" description="Helical" evidence="7">
    <location>
        <begin position="215"/>
        <end position="233"/>
    </location>
</feature>
<dbReference type="Pfam" id="PF03006">
    <property type="entry name" value="HlyIII"/>
    <property type="match status" value="1"/>
</dbReference>
<feature type="binding site" evidence="6">
    <location>
        <position position="214"/>
    </location>
    <ligand>
        <name>Zn(2+)</name>
        <dbReference type="ChEBI" id="CHEBI:29105"/>
    </ligand>
</feature>
<gene>
    <name evidence="8" type="ORF">BDP81DRAFT_484353</name>
</gene>
<comment type="caution">
    <text evidence="8">The sequence shown here is derived from an EMBL/GenBank/DDBJ whole genome shotgun (WGS) entry which is preliminary data.</text>
</comment>
<evidence type="ECO:0000256" key="1">
    <source>
        <dbReference type="ARBA" id="ARBA00004141"/>
    </source>
</evidence>
<keyword evidence="3 7" id="KW-0812">Transmembrane</keyword>
<reference evidence="8" key="1">
    <citation type="submission" date="2021-06" db="EMBL/GenBank/DDBJ databases">
        <title>Comparative genomics, transcriptomics and evolutionary studies reveal genomic signatures of adaptation to plant cell wall in hemibiotrophic fungi.</title>
        <authorList>
            <consortium name="DOE Joint Genome Institute"/>
            <person name="Baroncelli R."/>
            <person name="Diaz J.F."/>
            <person name="Benocci T."/>
            <person name="Peng M."/>
            <person name="Battaglia E."/>
            <person name="Haridas S."/>
            <person name="Andreopoulos W."/>
            <person name="Labutti K."/>
            <person name="Pangilinan J."/>
            <person name="Floch G.L."/>
            <person name="Makela M.R."/>
            <person name="Henrissat B."/>
            <person name="Grigoriev I.V."/>
            <person name="Crouch J.A."/>
            <person name="De Vries R.P."/>
            <person name="Sukno S.A."/>
            <person name="Thon M.R."/>
        </authorList>
    </citation>
    <scope>NUCLEOTIDE SEQUENCE</scope>
    <source>
        <strain evidence="8">CBS 102054</strain>
    </source>
</reference>
<evidence type="ECO:0000256" key="4">
    <source>
        <dbReference type="ARBA" id="ARBA00022989"/>
    </source>
</evidence>
<feature type="transmembrane region" description="Helical" evidence="7">
    <location>
        <begin position="131"/>
        <end position="155"/>
    </location>
</feature>
<evidence type="ECO:0000313" key="8">
    <source>
        <dbReference type="EMBL" id="KAK1624113.1"/>
    </source>
</evidence>
<organism evidence="8 9">
    <name type="scientific">Colletotrichum phormii</name>
    <dbReference type="NCBI Taxonomy" id="359342"/>
    <lineage>
        <taxon>Eukaryota</taxon>
        <taxon>Fungi</taxon>
        <taxon>Dikarya</taxon>
        <taxon>Ascomycota</taxon>
        <taxon>Pezizomycotina</taxon>
        <taxon>Sordariomycetes</taxon>
        <taxon>Hypocreomycetidae</taxon>
        <taxon>Glomerellales</taxon>
        <taxon>Glomerellaceae</taxon>
        <taxon>Colletotrichum</taxon>
        <taxon>Colletotrichum acutatum species complex</taxon>
    </lineage>
</organism>
<evidence type="ECO:0000256" key="6">
    <source>
        <dbReference type="PIRSR" id="PIRSR604254-1"/>
    </source>
</evidence>
<dbReference type="GO" id="GO:0046872">
    <property type="term" value="F:metal ion binding"/>
    <property type="evidence" value="ECO:0007669"/>
    <property type="project" value="UniProtKB-KW"/>
</dbReference>
<keyword evidence="4 7" id="KW-1133">Transmembrane helix</keyword>
<comment type="similarity">
    <text evidence="2">Belongs to the ADIPOR family.</text>
</comment>
<keyword evidence="6" id="KW-0862">Zinc</keyword>
<dbReference type="InterPro" id="IPR004254">
    <property type="entry name" value="AdipoR/HlyIII-related"/>
</dbReference>
<evidence type="ECO:0000256" key="7">
    <source>
        <dbReference type="SAM" id="Phobius"/>
    </source>
</evidence>
<dbReference type="RefSeq" id="XP_060440108.1">
    <property type="nucleotide sequence ID" value="XM_060595104.1"/>
</dbReference>
<dbReference type="GO" id="GO:0006882">
    <property type="term" value="P:intracellular zinc ion homeostasis"/>
    <property type="evidence" value="ECO:0007669"/>
    <property type="project" value="TreeGrafter"/>
</dbReference>
<feature type="binding site" evidence="6">
    <location>
        <position position="218"/>
    </location>
    <ligand>
        <name>Zn(2+)</name>
        <dbReference type="ChEBI" id="CHEBI:29105"/>
    </ligand>
</feature>
<feature type="transmembrane region" description="Helical" evidence="7">
    <location>
        <begin position="104"/>
        <end position="125"/>
    </location>
</feature>
<evidence type="ECO:0000256" key="5">
    <source>
        <dbReference type="ARBA" id="ARBA00023136"/>
    </source>
</evidence>
<keyword evidence="5 7" id="KW-0472">Membrane</keyword>
<dbReference type="GO" id="GO:0038023">
    <property type="term" value="F:signaling receptor activity"/>
    <property type="evidence" value="ECO:0007669"/>
    <property type="project" value="TreeGrafter"/>
</dbReference>
<evidence type="ECO:0000313" key="9">
    <source>
        <dbReference type="Proteomes" id="UP001243989"/>
    </source>
</evidence>
<dbReference type="PANTHER" id="PTHR20855:SF52">
    <property type="entry name" value="ADIPONECTIN RECEPTOR PROTEIN"/>
    <property type="match status" value="1"/>
</dbReference>
<dbReference type="AlphaFoldDB" id="A0AAI9ZGE6"/>
<feature type="transmembrane region" description="Helical" evidence="7">
    <location>
        <begin position="167"/>
        <end position="195"/>
    </location>
</feature>
<proteinExistence type="inferred from homology"/>
<dbReference type="GO" id="GO:0016020">
    <property type="term" value="C:membrane"/>
    <property type="evidence" value="ECO:0007669"/>
    <property type="project" value="UniProtKB-SubCell"/>
</dbReference>
<sequence length="248" mass="27937">MGIKVLQLHVKTLGANFALFGAFAANGGRSIPSSVPRPSKVRKGLLSFDELPEWHQDNEYIRHSYQPISGSAQTSFRTLVFLLGEWYILQYLRSRYANLTGTDIFIFTFFLLTALRFDLVGIVVLTLGDFVSGMCMVFWCEPLQLLGSITIFIMVNPKFQSPKHRLFRTLAFVITGMSGFAPLIHGCTIFALIYATKFPERIFPGKFDIVGSSHQLYHILVVFATVTQLIAVLKAFDYNYGNRVCLSL</sequence>
<evidence type="ECO:0000256" key="2">
    <source>
        <dbReference type="ARBA" id="ARBA00007018"/>
    </source>
</evidence>
<keyword evidence="9" id="KW-1185">Reference proteome</keyword>
<dbReference type="PANTHER" id="PTHR20855">
    <property type="entry name" value="ADIPOR/PROGESTIN RECEPTOR-RELATED"/>
    <property type="match status" value="1"/>
</dbReference>
<keyword evidence="6" id="KW-0479">Metal-binding</keyword>
<evidence type="ECO:0000256" key="3">
    <source>
        <dbReference type="ARBA" id="ARBA00022692"/>
    </source>
</evidence>